<feature type="transmembrane region" description="Helical" evidence="6">
    <location>
        <begin position="140"/>
        <end position="163"/>
    </location>
</feature>
<keyword evidence="5 6" id="KW-0472">Membrane</keyword>
<keyword evidence="8" id="KW-1185">Reference proteome</keyword>
<evidence type="ECO:0000313" key="7">
    <source>
        <dbReference type="EMBL" id="MDL5030303.1"/>
    </source>
</evidence>
<gene>
    <name evidence="7" type="primary">urtC</name>
    <name evidence="7" type="ORF">QRD43_00180</name>
</gene>
<protein>
    <submittedName>
        <fullName evidence="7">Urea ABC transporter permease subunit UrtC</fullName>
    </submittedName>
</protein>
<comment type="caution">
    <text evidence="7">The sequence shown here is derived from an EMBL/GenBank/DDBJ whole genome shotgun (WGS) entry which is preliminary data.</text>
</comment>
<dbReference type="CDD" id="cd06581">
    <property type="entry name" value="TM_PBP1_LivM_like"/>
    <property type="match status" value="1"/>
</dbReference>
<dbReference type="Proteomes" id="UP001238603">
    <property type="component" value="Unassembled WGS sequence"/>
</dbReference>
<accession>A0ABT7LBR9</accession>
<sequence length="390" mass="41912">MKAATPADSLSPLPAPPALLSRPAWALWAALFLLAVIGVPVLHGLVPPTHALHLGAYGVSLVGKFCCYALCALAMDLIWGFAGILSLGHGLFFALGGYVMGMHLMRQIGRDGQYQSELPDFMVFLDWKTLPWHWQLSDSFLATLLLVPLVPGVLALVFGFFAFRSRIQGVYFSIITQALTYAAMLLFFRNETGFGGNNGFTDFKRLLGLPLATPGMRAVLCGLSAGALLLAFLGARWLTRGRFGRVLLALRDAEPRLRFMGYQPLSYKLFLWTLSAMLCGVAGALYVPQVGIINPSEMSVANSIEIAVWAAVGGRGSLWGPMLGAFAVNGTKSWLTVLAPDMWLYLLGALFVAVTLFLPQGLAGLLGRAMAGRRRPARTPPGPGDEGGTP</sequence>
<dbReference type="NCBIfam" id="TIGR03408">
    <property type="entry name" value="urea_trans_UrtC"/>
    <property type="match status" value="1"/>
</dbReference>
<evidence type="ECO:0000256" key="3">
    <source>
        <dbReference type="ARBA" id="ARBA00022692"/>
    </source>
</evidence>
<evidence type="ECO:0000256" key="2">
    <source>
        <dbReference type="ARBA" id="ARBA00022475"/>
    </source>
</evidence>
<evidence type="ECO:0000256" key="6">
    <source>
        <dbReference type="SAM" id="Phobius"/>
    </source>
</evidence>
<dbReference type="PANTHER" id="PTHR30482:SF4">
    <property type="entry name" value="SLR1201 PROTEIN"/>
    <property type="match status" value="1"/>
</dbReference>
<comment type="subcellular location">
    <subcellularLocation>
        <location evidence="1">Cell membrane</location>
        <topology evidence="1">Multi-pass membrane protein</topology>
    </subcellularLocation>
</comment>
<dbReference type="Pfam" id="PF02653">
    <property type="entry name" value="BPD_transp_2"/>
    <property type="match status" value="1"/>
</dbReference>
<evidence type="ECO:0000256" key="4">
    <source>
        <dbReference type="ARBA" id="ARBA00022989"/>
    </source>
</evidence>
<keyword evidence="3 6" id="KW-0812">Transmembrane</keyword>
<feature type="transmembrane region" description="Helical" evidence="6">
    <location>
        <begin position="215"/>
        <end position="235"/>
    </location>
</feature>
<dbReference type="EMBL" id="JASVDS010000001">
    <property type="protein sequence ID" value="MDL5030303.1"/>
    <property type="molecule type" value="Genomic_DNA"/>
</dbReference>
<reference evidence="7 8" key="1">
    <citation type="submission" date="2023-06" db="EMBL/GenBank/DDBJ databases">
        <title>Pelomonas sp. APW6 16S ribosomal RNA gene genome sequencing and assembly.</title>
        <authorList>
            <person name="Woo H."/>
        </authorList>
    </citation>
    <scope>NUCLEOTIDE SEQUENCE [LARGE SCALE GENOMIC DNA]</scope>
    <source>
        <strain evidence="7 8">APW6</strain>
    </source>
</reference>
<feature type="transmembrane region" description="Helical" evidence="6">
    <location>
        <begin position="170"/>
        <end position="188"/>
    </location>
</feature>
<proteinExistence type="predicted"/>
<organism evidence="7 8">
    <name type="scientific">Roseateles subflavus</name>
    <dbReference type="NCBI Taxonomy" id="3053353"/>
    <lineage>
        <taxon>Bacteria</taxon>
        <taxon>Pseudomonadati</taxon>
        <taxon>Pseudomonadota</taxon>
        <taxon>Betaproteobacteria</taxon>
        <taxon>Burkholderiales</taxon>
        <taxon>Sphaerotilaceae</taxon>
        <taxon>Roseateles</taxon>
    </lineage>
</organism>
<name>A0ABT7LBR9_9BURK</name>
<keyword evidence="4 6" id="KW-1133">Transmembrane helix</keyword>
<feature type="transmembrane region" description="Helical" evidence="6">
    <location>
        <begin position="52"/>
        <end position="71"/>
    </location>
</feature>
<dbReference type="PANTHER" id="PTHR30482">
    <property type="entry name" value="HIGH-AFFINITY BRANCHED-CHAIN AMINO ACID TRANSPORT SYSTEM PERMEASE"/>
    <property type="match status" value="1"/>
</dbReference>
<evidence type="ECO:0000256" key="1">
    <source>
        <dbReference type="ARBA" id="ARBA00004651"/>
    </source>
</evidence>
<dbReference type="InterPro" id="IPR017778">
    <property type="entry name" value="ABC_transptr_urea_perm_UrtC"/>
</dbReference>
<evidence type="ECO:0000313" key="8">
    <source>
        <dbReference type="Proteomes" id="UP001238603"/>
    </source>
</evidence>
<evidence type="ECO:0000256" key="5">
    <source>
        <dbReference type="ARBA" id="ARBA00023136"/>
    </source>
</evidence>
<feature type="transmembrane region" description="Helical" evidence="6">
    <location>
        <begin position="342"/>
        <end position="366"/>
    </location>
</feature>
<feature type="transmembrane region" description="Helical" evidence="6">
    <location>
        <begin position="265"/>
        <end position="287"/>
    </location>
</feature>
<dbReference type="InterPro" id="IPR043428">
    <property type="entry name" value="LivM-like"/>
</dbReference>
<keyword evidence="2" id="KW-1003">Cell membrane</keyword>
<feature type="transmembrane region" description="Helical" evidence="6">
    <location>
        <begin position="25"/>
        <end position="46"/>
    </location>
</feature>
<feature type="transmembrane region" description="Helical" evidence="6">
    <location>
        <begin position="78"/>
        <end position="100"/>
    </location>
</feature>
<dbReference type="RefSeq" id="WP_285980443.1">
    <property type="nucleotide sequence ID" value="NZ_JASVDS010000001.1"/>
</dbReference>
<dbReference type="InterPro" id="IPR001851">
    <property type="entry name" value="ABC_transp_permease"/>
</dbReference>